<dbReference type="AlphaFoldDB" id="A0A8J6J092"/>
<keyword evidence="2" id="KW-1185">Reference proteome</keyword>
<dbReference type="Proteomes" id="UP000628736">
    <property type="component" value="Unassembled WGS sequence"/>
</dbReference>
<dbReference type="RefSeq" id="WP_147570628.1">
    <property type="nucleotide sequence ID" value="NZ_JACOPO010000004.1"/>
</dbReference>
<evidence type="ECO:0000313" key="2">
    <source>
        <dbReference type="Proteomes" id="UP000628736"/>
    </source>
</evidence>
<gene>
    <name evidence="1" type="ORF">H8S11_07205</name>
</gene>
<dbReference type="EMBL" id="JACOPO010000004">
    <property type="protein sequence ID" value="MBC5722596.1"/>
    <property type="molecule type" value="Genomic_DNA"/>
</dbReference>
<sequence>MIGQLVFGSGGPRQGEREKLYGLPVLRVRADMDSFWWERRVKKAGRALFRGGARRVLVPRGFPCWPLLSEYGLAPVDPGPFLRAQSPALALALLERRGAAPDRSTVVLCGARADWEMTRVAVTLCSQVRNLVIDAPKGGEELARWLRGEFGVPILPRREGGQAALCFHPDGARGEEPTLELYGHAPDLAGLSLSAPHLGEGDREDLDLLAALYEFGRLNKEELKIT</sequence>
<reference evidence="1" key="1">
    <citation type="submission" date="2020-08" db="EMBL/GenBank/DDBJ databases">
        <title>Genome public.</title>
        <authorList>
            <person name="Liu C."/>
            <person name="Sun Q."/>
        </authorList>
    </citation>
    <scope>NUCLEOTIDE SEQUENCE</scope>
    <source>
        <strain evidence="1">NSJ-23</strain>
    </source>
</reference>
<comment type="caution">
    <text evidence="1">The sequence shown here is derived from an EMBL/GenBank/DDBJ whole genome shotgun (WGS) entry which is preliminary data.</text>
</comment>
<evidence type="ECO:0000313" key="1">
    <source>
        <dbReference type="EMBL" id="MBC5722596.1"/>
    </source>
</evidence>
<name>A0A8J6J092_9FIRM</name>
<accession>A0A8J6J092</accession>
<proteinExistence type="predicted"/>
<protein>
    <submittedName>
        <fullName evidence="1">Uncharacterized protein</fullName>
    </submittedName>
</protein>
<organism evidence="1 2">
    <name type="scientific">Flintibacter hominis</name>
    <dbReference type="NCBI Taxonomy" id="2763048"/>
    <lineage>
        <taxon>Bacteria</taxon>
        <taxon>Bacillati</taxon>
        <taxon>Bacillota</taxon>
        <taxon>Clostridia</taxon>
        <taxon>Eubacteriales</taxon>
        <taxon>Flintibacter</taxon>
    </lineage>
</organism>